<keyword evidence="6" id="KW-0547">Nucleotide-binding</keyword>
<keyword evidence="11" id="KW-0234">DNA repair</keyword>
<evidence type="ECO:0000256" key="12">
    <source>
        <dbReference type="ARBA" id="ARBA00023306"/>
    </source>
</evidence>
<keyword evidence="3" id="KW-0132">Cell division</keyword>
<dbReference type="SUPFAM" id="SSF56091">
    <property type="entry name" value="DNA ligase/mRNA capping enzyme, catalytic domain"/>
    <property type="match status" value="1"/>
</dbReference>
<dbReference type="InterPro" id="IPR012309">
    <property type="entry name" value="DNA_ligase_ATP-dep_C"/>
</dbReference>
<keyword evidence="8" id="KW-0067">ATP-binding</keyword>
<dbReference type="OrthoDB" id="9767858at2"/>
<dbReference type="Pfam" id="PF04679">
    <property type="entry name" value="DNA_ligase_A_C"/>
    <property type="match status" value="1"/>
</dbReference>
<dbReference type="GO" id="GO:0003910">
    <property type="term" value="F:DNA ligase (ATP) activity"/>
    <property type="evidence" value="ECO:0007669"/>
    <property type="project" value="UniProtKB-EC"/>
</dbReference>
<evidence type="ECO:0000256" key="1">
    <source>
        <dbReference type="ARBA" id="ARBA00012727"/>
    </source>
</evidence>
<protein>
    <recommendedName>
        <fullName evidence="1">DNA ligase (ATP)</fullName>
        <ecNumber evidence="1">6.5.1.1</ecNumber>
    </recommendedName>
</protein>
<evidence type="ECO:0000256" key="13">
    <source>
        <dbReference type="ARBA" id="ARBA00034003"/>
    </source>
</evidence>
<evidence type="ECO:0000256" key="4">
    <source>
        <dbReference type="ARBA" id="ARBA00022705"/>
    </source>
</evidence>
<proteinExistence type="predicted"/>
<keyword evidence="2 15" id="KW-0436">Ligase</keyword>
<dbReference type="InterPro" id="IPR012340">
    <property type="entry name" value="NA-bd_OB-fold"/>
</dbReference>
<dbReference type="PROSITE" id="PS50160">
    <property type="entry name" value="DNA_LIGASE_A3"/>
    <property type="match status" value="1"/>
</dbReference>
<keyword evidence="16" id="KW-1185">Reference proteome</keyword>
<dbReference type="GO" id="GO:0051301">
    <property type="term" value="P:cell division"/>
    <property type="evidence" value="ECO:0007669"/>
    <property type="project" value="UniProtKB-KW"/>
</dbReference>
<reference evidence="16" key="1">
    <citation type="submission" date="2016-10" db="EMBL/GenBank/DDBJ databases">
        <authorList>
            <person name="Varghese N."/>
            <person name="Submissions S."/>
        </authorList>
    </citation>
    <scope>NUCLEOTIDE SEQUENCE [LARGE SCALE GENOMIC DNA]</scope>
    <source>
        <strain evidence="16">DSM 26348</strain>
    </source>
</reference>
<evidence type="ECO:0000256" key="8">
    <source>
        <dbReference type="ARBA" id="ARBA00022840"/>
    </source>
</evidence>
<dbReference type="NCBIfam" id="TIGR04120">
    <property type="entry name" value="DNA_lig_bact"/>
    <property type="match status" value="1"/>
</dbReference>
<feature type="domain" description="ATP-dependent DNA ligase family profile" evidence="14">
    <location>
        <begin position="304"/>
        <end position="437"/>
    </location>
</feature>
<evidence type="ECO:0000256" key="5">
    <source>
        <dbReference type="ARBA" id="ARBA00022723"/>
    </source>
</evidence>
<dbReference type="Proteomes" id="UP000199518">
    <property type="component" value="Unassembled WGS sequence"/>
</dbReference>
<dbReference type="GO" id="GO:0006310">
    <property type="term" value="P:DNA recombination"/>
    <property type="evidence" value="ECO:0007669"/>
    <property type="project" value="UniProtKB-KW"/>
</dbReference>
<dbReference type="PROSITE" id="PS00697">
    <property type="entry name" value="DNA_LIGASE_A1"/>
    <property type="match status" value="1"/>
</dbReference>
<dbReference type="Pfam" id="PF04675">
    <property type="entry name" value="DNA_ligase_A_N"/>
    <property type="match status" value="1"/>
</dbReference>
<evidence type="ECO:0000256" key="6">
    <source>
        <dbReference type="ARBA" id="ARBA00022741"/>
    </source>
</evidence>
<evidence type="ECO:0000313" key="16">
    <source>
        <dbReference type="Proteomes" id="UP000199518"/>
    </source>
</evidence>
<evidence type="ECO:0000256" key="9">
    <source>
        <dbReference type="ARBA" id="ARBA00022842"/>
    </source>
</evidence>
<dbReference type="SUPFAM" id="SSF50249">
    <property type="entry name" value="Nucleic acid-binding proteins"/>
    <property type="match status" value="1"/>
</dbReference>
<keyword evidence="4" id="KW-0235">DNA replication</keyword>
<dbReference type="GO" id="GO:0006281">
    <property type="term" value="P:DNA repair"/>
    <property type="evidence" value="ECO:0007669"/>
    <property type="project" value="UniProtKB-KW"/>
</dbReference>
<dbReference type="GO" id="GO:0005524">
    <property type="term" value="F:ATP binding"/>
    <property type="evidence" value="ECO:0007669"/>
    <property type="project" value="UniProtKB-KW"/>
</dbReference>
<keyword evidence="7" id="KW-0227">DNA damage</keyword>
<dbReference type="PANTHER" id="PTHR45674:SF13">
    <property type="entry name" value="DNA LIGASE-RELATED"/>
    <property type="match status" value="1"/>
</dbReference>
<dbReference type="EC" id="6.5.1.1" evidence="1"/>
<dbReference type="CDD" id="cd07897">
    <property type="entry name" value="Adenylation_DNA_ligase_Bac1"/>
    <property type="match status" value="1"/>
</dbReference>
<evidence type="ECO:0000256" key="7">
    <source>
        <dbReference type="ARBA" id="ARBA00022763"/>
    </source>
</evidence>
<dbReference type="Gene3D" id="3.30.470.30">
    <property type="entry name" value="DNA ligase/mRNA capping enzyme"/>
    <property type="match status" value="1"/>
</dbReference>
<evidence type="ECO:0000259" key="14">
    <source>
        <dbReference type="PROSITE" id="PS50160"/>
    </source>
</evidence>
<dbReference type="PANTHER" id="PTHR45674">
    <property type="entry name" value="DNA LIGASE 1/3 FAMILY MEMBER"/>
    <property type="match status" value="1"/>
</dbReference>
<evidence type="ECO:0000256" key="10">
    <source>
        <dbReference type="ARBA" id="ARBA00023172"/>
    </source>
</evidence>
<dbReference type="GO" id="GO:0003677">
    <property type="term" value="F:DNA binding"/>
    <property type="evidence" value="ECO:0007669"/>
    <property type="project" value="InterPro"/>
</dbReference>
<dbReference type="SUPFAM" id="SSF117018">
    <property type="entry name" value="ATP-dependent DNA ligase DNA-binding domain"/>
    <property type="match status" value="1"/>
</dbReference>
<keyword evidence="5" id="KW-0479">Metal-binding</keyword>
<name>A0A1I3LD42_9PLAN</name>
<dbReference type="GO" id="GO:0046872">
    <property type="term" value="F:metal ion binding"/>
    <property type="evidence" value="ECO:0007669"/>
    <property type="project" value="UniProtKB-KW"/>
</dbReference>
<evidence type="ECO:0000256" key="11">
    <source>
        <dbReference type="ARBA" id="ARBA00023204"/>
    </source>
</evidence>
<accession>A0A1I3LD42</accession>
<dbReference type="InterPro" id="IPR036599">
    <property type="entry name" value="DNA_ligase_N_sf"/>
</dbReference>
<dbReference type="Gene3D" id="1.10.3260.10">
    <property type="entry name" value="DNA ligase, ATP-dependent, N-terminal domain"/>
    <property type="match status" value="1"/>
</dbReference>
<keyword evidence="9" id="KW-0460">Magnesium</keyword>
<organism evidence="15 16">
    <name type="scientific">Planctomicrobium piriforme</name>
    <dbReference type="NCBI Taxonomy" id="1576369"/>
    <lineage>
        <taxon>Bacteria</taxon>
        <taxon>Pseudomonadati</taxon>
        <taxon>Planctomycetota</taxon>
        <taxon>Planctomycetia</taxon>
        <taxon>Planctomycetales</taxon>
        <taxon>Planctomycetaceae</taxon>
        <taxon>Planctomicrobium</taxon>
    </lineage>
</organism>
<dbReference type="RefSeq" id="WP_092052024.1">
    <property type="nucleotide sequence ID" value="NZ_FOQD01000012.1"/>
</dbReference>
<keyword evidence="10" id="KW-0233">DNA recombination</keyword>
<dbReference type="InterPro" id="IPR050191">
    <property type="entry name" value="ATP-dep_DNA_ligase"/>
</dbReference>
<sequence>MQRFTALYTQLDETTKTNRKIAAMRDYFSGVDPADGAWAVYFLCGQKLKRLVLARNLRAWCAQTARIPDWLFDESYDAVGDLAETIALLLPSSQTSTDLPLHHWIESVLLPLAKLDESSQRERLMAAWPQLSTQSCYVLNKLVTGSFRVGVSQKLVVRALADAGNLPTATIAHRLMGSWQPTPEFFKQLLSPDAGETDISRPYPFCLAHALQADLSTLGNVRDWQVEWKWDGIRAQLIRRQGETFLWSRGEEMILDRFPELIEPARQLPDGTVLDGEVVGWRNDRVLPFADLQKRIGRKTVGKKLLADVPARLICFDLLEEGGIDLRERPLEERMARMQHVLQSPQFAERIVPADRLGQSFSDWPEVETLRTDSRELGVEGLMLKHRTSPYGIGRVTGLWWKWKVDPYNCDAVLVYAQRGHGRRASLYTDYTFAAWDDGQLVPFAKAYSGLTDAEIREVDRFVRKNTLEKFGPVRSVKPELVFELAFENIQASNRHKSGIAVRFPRIALWRKDKKPADADSLETLRGLLRSRQP</sequence>
<evidence type="ECO:0000256" key="2">
    <source>
        <dbReference type="ARBA" id="ARBA00022598"/>
    </source>
</evidence>
<gene>
    <name evidence="15" type="ORF">SAMN05421753_112214</name>
</gene>
<evidence type="ECO:0000256" key="3">
    <source>
        <dbReference type="ARBA" id="ARBA00022618"/>
    </source>
</evidence>
<keyword evidence="12" id="KW-0131">Cell cycle</keyword>
<dbReference type="InterPro" id="IPR012308">
    <property type="entry name" value="DNA_ligase_ATP-dep_N"/>
</dbReference>
<dbReference type="STRING" id="1576369.SAMN05421753_112214"/>
<evidence type="ECO:0000313" key="15">
    <source>
        <dbReference type="EMBL" id="SFI82315.1"/>
    </source>
</evidence>
<dbReference type="InterPro" id="IPR016059">
    <property type="entry name" value="DNA_ligase_ATP-dep_CS"/>
</dbReference>
<dbReference type="CDD" id="cd07972">
    <property type="entry name" value="OBF_DNA_ligase_Arch_LigB"/>
    <property type="match status" value="1"/>
</dbReference>
<dbReference type="Pfam" id="PF01068">
    <property type="entry name" value="DNA_ligase_A_M"/>
    <property type="match status" value="1"/>
</dbReference>
<dbReference type="InterPro" id="IPR026333">
    <property type="entry name" value="ATP_dep_DNA_lig_pp_1105_fam"/>
</dbReference>
<dbReference type="NCBIfam" id="NF006701">
    <property type="entry name" value="PRK09247.1"/>
    <property type="match status" value="1"/>
</dbReference>
<dbReference type="Gene3D" id="2.40.50.140">
    <property type="entry name" value="Nucleic acid-binding proteins"/>
    <property type="match status" value="1"/>
</dbReference>
<dbReference type="InterPro" id="IPR012310">
    <property type="entry name" value="DNA_ligase_ATP-dep_cent"/>
</dbReference>
<dbReference type="AlphaFoldDB" id="A0A1I3LD42"/>
<dbReference type="EMBL" id="FOQD01000012">
    <property type="protein sequence ID" value="SFI82315.1"/>
    <property type="molecule type" value="Genomic_DNA"/>
</dbReference>
<dbReference type="GO" id="GO:0006260">
    <property type="term" value="P:DNA replication"/>
    <property type="evidence" value="ECO:0007669"/>
    <property type="project" value="UniProtKB-KW"/>
</dbReference>
<comment type="catalytic activity">
    <reaction evidence="13">
        <text>ATP + (deoxyribonucleotide)n-3'-hydroxyl + 5'-phospho-(deoxyribonucleotide)m = (deoxyribonucleotide)n+m + AMP + diphosphate.</text>
        <dbReference type="EC" id="6.5.1.1"/>
    </reaction>
</comment>